<organism evidence="2 3">
    <name type="scientific">Sphaerisporangium corydalis</name>
    <dbReference type="NCBI Taxonomy" id="1441875"/>
    <lineage>
        <taxon>Bacteria</taxon>
        <taxon>Bacillati</taxon>
        <taxon>Actinomycetota</taxon>
        <taxon>Actinomycetes</taxon>
        <taxon>Streptosporangiales</taxon>
        <taxon>Streptosporangiaceae</taxon>
        <taxon>Sphaerisporangium</taxon>
    </lineage>
</organism>
<dbReference type="InterPro" id="IPR013216">
    <property type="entry name" value="Methyltransf_11"/>
</dbReference>
<dbReference type="InterPro" id="IPR029063">
    <property type="entry name" value="SAM-dependent_MTases_sf"/>
</dbReference>
<dbReference type="PANTHER" id="PTHR43591">
    <property type="entry name" value="METHYLTRANSFERASE"/>
    <property type="match status" value="1"/>
</dbReference>
<dbReference type="EMBL" id="JBHSFN010000007">
    <property type="protein sequence ID" value="MFC4586979.1"/>
    <property type="molecule type" value="Genomic_DNA"/>
</dbReference>
<gene>
    <name evidence="2" type="ORF">ACFO8L_12885</name>
</gene>
<evidence type="ECO:0000259" key="1">
    <source>
        <dbReference type="Pfam" id="PF08241"/>
    </source>
</evidence>
<dbReference type="GO" id="GO:0008168">
    <property type="term" value="F:methyltransferase activity"/>
    <property type="evidence" value="ECO:0007669"/>
    <property type="project" value="UniProtKB-KW"/>
</dbReference>
<dbReference type="SUPFAM" id="SSF53335">
    <property type="entry name" value="S-adenosyl-L-methionine-dependent methyltransferases"/>
    <property type="match status" value="1"/>
</dbReference>
<dbReference type="RefSeq" id="WP_262846999.1">
    <property type="nucleotide sequence ID" value="NZ_JANZYP010000055.1"/>
</dbReference>
<dbReference type="Gene3D" id="3.40.50.150">
    <property type="entry name" value="Vaccinia Virus protein VP39"/>
    <property type="match status" value="1"/>
</dbReference>
<evidence type="ECO:0000313" key="2">
    <source>
        <dbReference type="EMBL" id="MFC4586979.1"/>
    </source>
</evidence>
<keyword evidence="2" id="KW-0808">Transferase</keyword>
<dbReference type="Proteomes" id="UP001595891">
    <property type="component" value="Unassembled WGS sequence"/>
</dbReference>
<proteinExistence type="predicted"/>
<accession>A0ABV9EFR5</accession>
<protein>
    <submittedName>
        <fullName evidence="2">Class I SAM-dependent methyltransferase</fullName>
        <ecNumber evidence="2">2.1.1.-</ecNumber>
    </submittedName>
</protein>
<dbReference type="PANTHER" id="PTHR43591:SF24">
    <property type="entry name" value="2-METHOXY-6-POLYPRENYL-1,4-BENZOQUINOL METHYLASE, MITOCHONDRIAL"/>
    <property type="match status" value="1"/>
</dbReference>
<keyword evidence="2" id="KW-0489">Methyltransferase</keyword>
<dbReference type="CDD" id="cd02440">
    <property type="entry name" value="AdoMet_MTases"/>
    <property type="match status" value="1"/>
</dbReference>
<feature type="domain" description="Methyltransferase type 11" evidence="1">
    <location>
        <begin position="171"/>
        <end position="266"/>
    </location>
</feature>
<evidence type="ECO:0000313" key="3">
    <source>
        <dbReference type="Proteomes" id="UP001595891"/>
    </source>
</evidence>
<name>A0ABV9EFR5_9ACTN</name>
<comment type="caution">
    <text evidence="2">The sequence shown here is derived from an EMBL/GenBank/DDBJ whole genome shotgun (WGS) entry which is preliminary data.</text>
</comment>
<sequence length="322" mass="33432">MTGPQARRWEEVLDALVRLFPPGPARVLVDGTGDRPHLLATHLAAALRNSGTGEGITLAEGAGPGAGPGPGAGAGAGDVVVWVRSAPRGGGSRADGEGGADVVVDLHDPGWPVIRRVAPRLGGHDRWYISESRAFFAPRAATWDTKFGDDMPAYAAAIAEAGIRRDGVVIDAGCGTGRAIPALREAVGPCGVVIGLDLTPEMLARARAEGRAEEAGLVIADARRLPLAGASVDAVFAAGLIMHLPDTDAGLRELARVTRPGGVLAIFHPTGRAALAARHGRALRPDEPLAEAPLRRSAELTGWRLTGYDDPPHRFLAIAARR</sequence>
<dbReference type="GO" id="GO:0032259">
    <property type="term" value="P:methylation"/>
    <property type="evidence" value="ECO:0007669"/>
    <property type="project" value="UniProtKB-KW"/>
</dbReference>
<dbReference type="Pfam" id="PF08241">
    <property type="entry name" value="Methyltransf_11"/>
    <property type="match status" value="1"/>
</dbReference>
<reference evidence="3" key="1">
    <citation type="journal article" date="2019" name="Int. J. Syst. Evol. Microbiol.">
        <title>The Global Catalogue of Microorganisms (GCM) 10K type strain sequencing project: providing services to taxonomists for standard genome sequencing and annotation.</title>
        <authorList>
            <consortium name="The Broad Institute Genomics Platform"/>
            <consortium name="The Broad Institute Genome Sequencing Center for Infectious Disease"/>
            <person name="Wu L."/>
            <person name="Ma J."/>
        </authorList>
    </citation>
    <scope>NUCLEOTIDE SEQUENCE [LARGE SCALE GENOMIC DNA]</scope>
    <source>
        <strain evidence="3">CCUG 49560</strain>
    </source>
</reference>
<keyword evidence="3" id="KW-1185">Reference proteome</keyword>
<dbReference type="EC" id="2.1.1.-" evidence="2"/>